<dbReference type="PROSITE" id="PS50005">
    <property type="entry name" value="TPR"/>
    <property type="match status" value="2"/>
</dbReference>
<dbReference type="Gene3D" id="1.25.40.10">
    <property type="entry name" value="Tetratricopeptide repeat domain"/>
    <property type="match status" value="1"/>
</dbReference>
<evidence type="ECO:0000313" key="7">
    <source>
        <dbReference type="Proteomes" id="UP000035579"/>
    </source>
</evidence>
<name>A0AAC8QDZ9_9BACT</name>
<dbReference type="Proteomes" id="UP000256345">
    <property type="component" value="Unassembled WGS sequence"/>
</dbReference>
<evidence type="ECO:0000256" key="4">
    <source>
        <dbReference type="SAM" id="MobiDB-lite"/>
    </source>
</evidence>
<dbReference type="InterPro" id="IPR011990">
    <property type="entry name" value="TPR-like_helical_dom_sf"/>
</dbReference>
<dbReference type="PANTHER" id="PTHR12558:SF13">
    <property type="entry name" value="CELL DIVISION CYCLE PROTEIN 27 HOMOLOG"/>
    <property type="match status" value="1"/>
</dbReference>
<evidence type="ECO:0000313" key="5">
    <source>
        <dbReference type="EMBL" id="AKJ05800.1"/>
    </source>
</evidence>
<evidence type="ECO:0000256" key="1">
    <source>
        <dbReference type="ARBA" id="ARBA00022737"/>
    </source>
</evidence>
<gene>
    <name evidence="5" type="ORF">AA314_07426</name>
    <name evidence="6" type="ORF">ATI61_102853</name>
</gene>
<organism evidence="5 7">
    <name type="scientific">Archangium gephyra</name>
    <dbReference type="NCBI Taxonomy" id="48"/>
    <lineage>
        <taxon>Bacteria</taxon>
        <taxon>Pseudomonadati</taxon>
        <taxon>Myxococcota</taxon>
        <taxon>Myxococcia</taxon>
        <taxon>Myxococcales</taxon>
        <taxon>Cystobacterineae</taxon>
        <taxon>Archangiaceae</taxon>
        <taxon>Archangium</taxon>
    </lineage>
</organism>
<feature type="repeat" description="TPR" evidence="3">
    <location>
        <begin position="15"/>
        <end position="48"/>
    </location>
</feature>
<evidence type="ECO:0000313" key="6">
    <source>
        <dbReference type="EMBL" id="REG36475.1"/>
    </source>
</evidence>
<dbReference type="Pfam" id="PF07719">
    <property type="entry name" value="TPR_2"/>
    <property type="match status" value="2"/>
</dbReference>
<keyword evidence="8" id="KW-1185">Reference proteome</keyword>
<dbReference type="PANTHER" id="PTHR12558">
    <property type="entry name" value="CELL DIVISION CYCLE 16,23,27"/>
    <property type="match status" value="1"/>
</dbReference>
<dbReference type="EMBL" id="QUMU01000002">
    <property type="protein sequence ID" value="REG36475.1"/>
    <property type="molecule type" value="Genomic_DNA"/>
</dbReference>
<dbReference type="EMBL" id="CP011509">
    <property type="protein sequence ID" value="AKJ05800.1"/>
    <property type="molecule type" value="Genomic_DNA"/>
</dbReference>
<evidence type="ECO:0000256" key="3">
    <source>
        <dbReference type="PROSITE-ProRule" id="PRU00339"/>
    </source>
</evidence>
<dbReference type="SUPFAM" id="SSF48452">
    <property type="entry name" value="TPR-like"/>
    <property type="match status" value="1"/>
</dbReference>
<sequence length="152" mass="16826">MTMANSDPDVSTPDLLQHAMQGFQMYEQGRYDEARVIFQELLELDPTEGYYRTALGATCLAVDELDESLVHFNEAIRLNDSDTAALINRGEVHLRLGNILEAVHDFTRVVDLDPENKDPLTERARVLAAAARQSAEEAQHEAGGESKDPAGE</sequence>
<accession>A0AAC8QDZ9</accession>
<dbReference type="AlphaFoldDB" id="A0AAC8QDZ9"/>
<dbReference type="PROSITE" id="PS50293">
    <property type="entry name" value="TPR_REGION"/>
    <property type="match status" value="1"/>
</dbReference>
<keyword evidence="1" id="KW-0677">Repeat</keyword>
<dbReference type="InterPro" id="IPR019734">
    <property type="entry name" value="TPR_rpt"/>
</dbReference>
<dbReference type="InterPro" id="IPR013105">
    <property type="entry name" value="TPR_2"/>
</dbReference>
<feature type="compositionally biased region" description="Basic and acidic residues" evidence="4">
    <location>
        <begin position="134"/>
        <end position="152"/>
    </location>
</feature>
<reference evidence="5 7" key="1">
    <citation type="submission" date="2015-05" db="EMBL/GenBank/DDBJ databases">
        <title>Genome assembly of Archangium gephyra DSM 2261.</title>
        <authorList>
            <person name="Sharma G."/>
            <person name="Subramanian S."/>
        </authorList>
    </citation>
    <scope>NUCLEOTIDE SEQUENCE [LARGE SCALE GENOMIC DNA]</scope>
    <source>
        <strain evidence="5 7">DSM 2261</strain>
    </source>
</reference>
<proteinExistence type="predicted"/>
<evidence type="ECO:0000313" key="8">
    <source>
        <dbReference type="Proteomes" id="UP000256345"/>
    </source>
</evidence>
<keyword evidence="2 3" id="KW-0802">TPR repeat</keyword>
<evidence type="ECO:0000256" key="2">
    <source>
        <dbReference type="ARBA" id="ARBA00022803"/>
    </source>
</evidence>
<feature type="repeat" description="TPR" evidence="3">
    <location>
        <begin position="83"/>
        <end position="116"/>
    </location>
</feature>
<dbReference type="Proteomes" id="UP000035579">
    <property type="component" value="Chromosome"/>
</dbReference>
<dbReference type="KEGG" id="age:AA314_07426"/>
<reference evidence="6 8" key="2">
    <citation type="submission" date="2018-08" db="EMBL/GenBank/DDBJ databases">
        <title>Genomic Encyclopedia of Archaeal and Bacterial Type Strains, Phase II (KMG-II): from individual species to whole genera.</title>
        <authorList>
            <person name="Goeker M."/>
        </authorList>
    </citation>
    <scope>NUCLEOTIDE SEQUENCE [LARGE SCALE GENOMIC DNA]</scope>
    <source>
        <strain evidence="6 8">DSM 2261</strain>
    </source>
</reference>
<dbReference type="SMART" id="SM00028">
    <property type="entry name" value="TPR"/>
    <property type="match status" value="3"/>
</dbReference>
<protein>
    <submittedName>
        <fullName evidence="5">Tetratricopeptide repeat protein</fullName>
    </submittedName>
</protein>
<feature type="region of interest" description="Disordered" evidence="4">
    <location>
        <begin position="129"/>
        <end position="152"/>
    </location>
</feature>